<sequence length="151" mass="15929">MVLSGRPPLSSFAGLELRDYYAAACPHCKHLEPAWRQAAAEYSGPVKFRQVECADENWAPVGANQKLCKGIGGYPTIKLFNGDEEVAEYSGDRTAASLKAFAEEHEKVTAAAAPAALCLAPAPVGPRQARRRARTSGSAGAGRRAAAAAFL</sequence>
<dbReference type="CDD" id="cd02961">
    <property type="entry name" value="PDI_a_family"/>
    <property type="match status" value="1"/>
</dbReference>
<evidence type="ECO:0000313" key="5">
    <source>
        <dbReference type="EMBL" id="CAK0895975.1"/>
    </source>
</evidence>
<evidence type="ECO:0000256" key="2">
    <source>
        <dbReference type="ARBA" id="ARBA00022729"/>
    </source>
</evidence>
<dbReference type="EMBL" id="CAUYUJ010020119">
    <property type="protein sequence ID" value="CAK0895975.1"/>
    <property type="molecule type" value="Genomic_DNA"/>
</dbReference>
<dbReference type="InterPro" id="IPR051063">
    <property type="entry name" value="PDI"/>
</dbReference>
<dbReference type="Pfam" id="PF00085">
    <property type="entry name" value="Thioredoxin"/>
    <property type="match status" value="1"/>
</dbReference>
<dbReference type="SUPFAM" id="SSF52833">
    <property type="entry name" value="Thioredoxin-like"/>
    <property type="match status" value="1"/>
</dbReference>
<dbReference type="Gene3D" id="3.40.30.10">
    <property type="entry name" value="Glutaredoxin"/>
    <property type="match status" value="1"/>
</dbReference>
<dbReference type="InterPro" id="IPR036249">
    <property type="entry name" value="Thioredoxin-like_sf"/>
</dbReference>
<feature type="domain" description="Thioredoxin" evidence="4">
    <location>
        <begin position="1"/>
        <end position="107"/>
    </location>
</feature>
<comment type="caution">
    <text evidence="5">The sequence shown here is derived from an EMBL/GenBank/DDBJ whole genome shotgun (WGS) entry which is preliminary data.</text>
</comment>
<accession>A0ABN9X928</accession>
<dbReference type="Proteomes" id="UP001189429">
    <property type="component" value="Unassembled WGS sequence"/>
</dbReference>
<organism evidence="5 6">
    <name type="scientific">Prorocentrum cordatum</name>
    <dbReference type="NCBI Taxonomy" id="2364126"/>
    <lineage>
        <taxon>Eukaryota</taxon>
        <taxon>Sar</taxon>
        <taxon>Alveolata</taxon>
        <taxon>Dinophyceae</taxon>
        <taxon>Prorocentrales</taxon>
        <taxon>Prorocentraceae</taxon>
        <taxon>Prorocentrum</taxon>
    </lineage>
</organism>
<dbReference type="InterPro" id="IPR013766">
    <property type="entry name" value="Thioredoxin_domain"/>
</dbReference>
<protein>
    <recommendedName>
        <fullName evidence="4">Thioredoxin domain-containing protein</fullName>
    </recommendedName>
</protein>
<evidence type="ECO:0000313" key="6">
    <source>
        <dbReference type="Proteomes" id="UP001189429"/>
    </source>
</evidence>
<dbReference type="PROSITE" id="PS51352">
    <property type="entry name" value="THIOREDOXIN_2"/>
    <property type="match status" value="1"/>
</dbReference>
<keyword evidence="6" id="KW-1185">Reference proteome</keyword>
<keyword evidence="2" id="KW-0732">Signal</keyword>
<name>A0ABN9X928_9DINO</name>
<evidence type="ECO:0000256" key="1">
    <source>
        <dbReference type="ARBA" id="ARBA00006347"/>
    </source>
</evidence>
<dbReference type="PANTHER" id="PTHR45672:SF3">
    <property type="entry name" value="THIOREDOXIN DOMAIN-CONTAINING PROTEIN 5"/>
    <property type="match status" value="1"/>
</dbReference>
<reference evidence="5" key="1">
    <citation type="submission" date="2023-10" db="EMBL/GenBank/DDBJ databases">
        <authorList>
            <person name="Chen Y."/>
            <person name="Shah S."/>
            <person name="Dougan E. K."/>
            <person name="Thang M."/>
            <person name="Chan C."/>
        </authorList>
    </citation>
    <scope>NUCLEOTIDE SEQUENCE [LARGE SCALE GENOMIC DNA]</scope>
</reference>
<dbReference type="PANTHER" id="PTHR45672">
    <property type="entry name" value="PROTEIN DISULFIDE-ISOMERASE C17H9.14C-RELATED"/>
    <property type="match status" value="1"/>
</dbReference>
<evidence type="ECO:0000259" key="4">
    <source>
        <dbReference type="PROSITE" id="PS51352"/>
    </source>
</evidence>
<feature type="region of interest" description="Disordered" evidence="3">
    <location>
        <begin position="127"/>
        <end position="151"/>
    </location>
</feature>
<feature type="compositionally biased region" description="Low complexity" evidence="3">
    <location>
        <begin position="135"/>
        <end position="151"/>
    </location>
</feature>
<proteinExistence type="inferred from homology"/>
<evidence type="ECO:0000256" key="3">
    <source>
        <dbReference type="SAM" id="MobiDB-lite"/>
    </source>
</evidence>
<comment type="similarity">
    <text evidence="1">Belongs to the protein disulfide isomerase family.</text>
</comment>
<gene>
    <name evidence="5" type="ORF">PCOR1329_LOCUS74570</name>
</gene>